<dbReference type="AlphaFoldDB" id="A0AB39KQC7"/>
<evidence type="ECO:0000313" key="1">
    <source>
        <dbReference type="EMBL" id="XDO95842.1"/>
    </source>
</evidence>
<evidence type="ECO:0008006" key="2">
    <source>
        <dbReference type="Google" id="ProtNLM"/>
    </source>
</evidence>
<protein>
    <recommendedName>
        <fullName evidence="2">Nucleotidyltransferase</fullName>
    </recommendedName>
</protein>
<accession>A0AB39KQC7</accession>
<sequence length="305" mass="33960">MSTLSELVGEELRQPVLTQIRAFAEHLAKRDGVRAVLFYGSILRTGDLDGVLDYYLLSDQRGRRGPFGLASRWLWPDVSYHELEIEGRVLRAKVASMSLEQFRAAAEGRTLDTTIWARFVQPTRIIWTADAVAGPQVEGAVAAAAVTAARFAAALGPEKGSADDYWAALFRQTYAAELRVEAPGRERSILDVDPARYAQRLTAAWTADALTFDEAGGELSPRLCADQRRRIQRAWALRRTMGKPLNVARLIKAAFTFEGAARYAAWKIERHTGLPVPLTPWRERHPVLAAPGAILRLWKAKRARS</sequence>
<organism evidence="1">
    <name type="scientific">Caulobacter sp. 73W</name>
    <dbReference type="NCBI Taxonomy" id="3161137"/>
    <lineage>
        <taxon>Bacteria</taxon>
        <taxon>Pseudomonadati</taxon>
        <taxon>Pseudomonadota</taxon>
        <taxon>Alphaproteobacteria</taxon>
        <taxon>Caulobacterales</taxon>
        <taxon>Caulobacteraceae</taxon>
        <taxon>Caulobacter</taxon>
    </lineage>
</organism>
<dbReference type="RefSeq" id="WP_369058685.1">
    <property type="nucleotide sequence ID" value="NZ_CP158375.1"/>
</dbReference>
<name>A0AB39KQC7_9CAUL</name>
<proteinExistence type="predicted"/>
<gene>
    <name evidence="1" type="ORF">ABOZ73_13700</name>
</gene>
<reference evidence="1" key="1">
    <citation type="submission" date="2024-06" db="EMBL/GenBank/DDBJ databases">
        <title>Caulobacter inopinatus, sp. nov.</title>
        <authorList>
            <person name="Donachie S.P."/>
        </authorList>
    </citation>
    <scope>NUCLEOTIDE SEQUENCE</scope>
    <source>
        <strain evidence="1">73W</strain>
    </source>
</reference>
<dbReference type="EMBL" id="CP158375">
    <property type="protein sequence ID" value="XDO95842.1"/>
    <property type="molecule type" value="Genomic_DNA"/>
</dbReference>